<gene>
    <name evidence="2" type="ORF">RRG08_009713</name>
</gene>
<feature type="compositionally biased region" description="Basic and acidic residues" evidence="1">
    <location>
        <begin position="10"/>
        <end position="20"/>
    </location>
</feature>
<keyword evidence="3" id="KW-1185">Reference proteome</keyword>
<accession>A0AAE0XTC8</accession>
<reference evidence="2" key="1">
    <citation type="journal article" date="2023" name="G3 (Bethesda)">
        <title>A reference genome for the long-term kleptoplast-retaining sea slug Elysia crispata morphotype clarki.</title>
        <authorList>
            <person name="Eastman K.E."/>
            <person name="Pendleton A.L."/>
            <person name="Shaikh M.A."/>
            <person name="Suttiyut T."/>
            <person name="Ogas R."/>
            <person name="Tomko P."/>
            <person name="Gavelis G."/>
            <person name="Widhalm J.R."/>
            <person name="Wisecaver J.H."/>
        </authorList>
    </citation>
    <scope>NUCLEOTIDE SEQUENCE</scope>
    <source>
        <strain evidence="2">ECLA1</strain>
    </source>
</reference>
<proteinExistence type="predicted"/>
<feature type="region of interest" description="Disordered" evidence="1">
    <location>
        <begin position="36"/>
        <end position="65"/>
    </location>
</feature>
<dbReference type="AlphaFoldDB" id="A0AAE0XTC8"/>
<evidence type="ECO:0000256" key="1">
    <source>
        <dbReference type="SAM" id="MobiDB-lite"/>
    </source>
</evidence>
<dbReference type="EMBL" id="JAWDGP010007633">
    <property type="protein sequence ID" value="KAK3710676.1"/>
    <property type="molecule type" value="Genomic_DNA"/>
</dbReference>
<protein>
    <submittedName>
        <fullName evidence="2">Uncharacterized protein</fullName>
    </submittedName>
</protein>
<organism evidence="2 3">
    <name type="scientific">Elysia crispata</name>
    <name type="common">lettuce slug</name>
    <dbReference type="NCBI Taxonomy" id="231223"/>
    <lineage>
        <taxon>Eukaryota</taxon>
        <taxon>Metazoa</taxon>
        <taxon>Spiralia</taxon>
        <taxon>Lophotrochozoa</taxon>
        <taxon>Mollusca</taxon>
        <taxon>Gastropoda</taxon>
        <taxon>Heterobranchia</taxon>
        <taxon>Euthyneura</taxon>
        <taxon>Panpulmonata</taxon>
        <taxon>Sacoglossa</taxon>
        <taxon>Placobranchoidea</taxon>
        <taxon>Plakobranchidae</taxon>
        <taxon>Elysia</taxon>
    </lineage>
</organism>
<evidence type="ECO:0000313" key="3">
    <source>
        <dbReference type="Proteomes" id="UP001283361"/>
    </source>
</evidence>
<name>A0AAE0XTC8_9GAST</name>
<evidence type="ECO:0000313" key="2">
    <source>
        <dbReference type="EMBL" id="KAK3710676.1"/>
    </source>
</evidence>
<feature type="region of interest" description="Disordered" evidence="1">
    <location>
        <begin position="1"/>
        <end position="23"/>
    </location>
</feature>
<sequence>MGGGGQPCLGKKEQSPHIHPEILTSRVRSAYLGKKEQSLTSNGNPHRRTGPALLGRNRVFTSNGNPHRGRLGLLSSWLNEEQSLHIQFVGPT</sequence>
<comment type="caution">
    <text evidence="2">The sequence shown here is derived from an EMBL/GenBank/DDBJ whole genome shotgun (WGS) entry which is preliminary data.</text>
</comment>
<dbReference type="Proteomes" id="UP001283361">
    <property type="component" value="Unassembled WGS sequence"/>
</dbReference>